<evidence type="ECO:0000256" key="1">
    <source>
        <dbReference type="SAM" id="MobiDB-lite"/>
    </source>
</evidence>
<evidence type="ECO:0000313" key="2">
    <source>
        <dbReference type="EMBL" id="TFK01858.1"/>
    </source>
</evidence>
<organism evidence="2 3">
    <name type="scientific">Platysternon megacephalum</name>
    <name type="common">big-headed turtle</name>
    <dbReference type="NCBI Taxonomy" id="55544"/>
    <lineage>
        <taxon>Eukaryota</taxon>
        <taxon>Metazoa</taxon>
        <taxon>Chordata</taxon>
        <taxon>Craniata</taxon>
        <taxon>Vertebrata</taxon>
        <taxon>Euteleostomi</taxon>
        <taxon>Archelosauria</taxon>
        <taxon>Testudinata</taxon>
        <taxon>Testudines</taxon>
        <taxon>Cryptodira</taxon>
        <taxon>Durocryptodira</taxon>
        <taxon>Testudinoidea</taxon>
        <taxon>Platysternidae</taxon>
        <taxon>Platysternon</taxon>
    </lineage>
</organism>
<protein>
    <submittedName>
        <fullName evidence="2">Ribonuclease P protein subunit p25-like protein-like</fullName>
    </submittedName>
</protein>
<dbReference type="Proteomes" id="UP000297703">
    <property type="component" value="Unassembled WGS sequence"/>
</dbReference>
<keyword evidence="3" id="KW-1185">Reference proteome</keyword>
<comment type="caution">
    <text evidence="2">The sequence shown here is derived from an EMBL/GenBank/DDBJ whole genome shotgun (WGS) entry which is preliminary data.</text>
</comment>
<feature type="region of interest" description="Disordered" evidence="1">
    <location>
        <begin position="1"/>
        <end position="27"/>
    </location>
</feature>
<sequence length="119" mass="12877">MPKSASLNEPPGKVGEQGRGTQVITGRRGEPGCPANCIPLLPSLTDRFVLPMLFQLSCVPSLRSSEQTISFYQLFAPGFSCSGSQVTGHSMEPFTELYSQLWGCGESRGTQERASHKVL</sequence>
<dbReference type="AlphaFoldDB" id="A0A4D9E0R3"/>
<gene>
    <name evidence="2" type="ORF">DR999_PMT15869</name>
</gene>
<proteinExistence type="predicted"/>
<evidence type="ECO:0000313" key="3">
    <source>
        <dbReference type="Proteomes" id="UP000297703"/>
    </source>
</evidence>
<name>A0A4D9E0R3_9SAUR</name>
<reference evidence="2 3" key="2">
    <citation type="submission" date="2019-04" db="EMBL/GenBank/DDBJ databases">
        <title>The genome sequence of big-headed turtle.</title>
        <authorList>
            <person name="Gong S."/>
        </authorList>
    </citation>
    <scope>NUCLEOTIDE SEQUENCE [LARGE SCALE GENOMIC DNA]</scope>
    <source>
        <strain evidence="2">DO16091913</strain>
        <tissue evidence="2">Muscle</tissue>
    </source>
</reference>
<accession>A0A4D9E0R3</accession>
<dbReference type="EMBL" id="QXTE01000207">
    <property type="protein sequence ID" value="TFK01858.1"/>
    <property type="molecule type" value="Genomic_DNA"/>
</dbReference>
<reference evidence="2 3" key="1">
    <citation type="submission" date="2019-04" db="EMBL/GenBank/DDBJ databases">
        <title>Draft genome of the big-headed turtle Platysternon megacephalum.</title>
        <authorList>
            <person name="Gong S."/>
        </authorList>
    </citation>
    <scope>NUCLEOTIDE SEQUENCE [LARGE SCALE GENOMIC DNA]</scope>
    <source>
        <strain evidence="2">DO16091913</strain>
        <tissue evidence="2">Muscle</tissue>
    </source>
</reference>